<dbReference type="EMBL" id="QJSX01000012">
    <property type="protein sequence ID" value="PYE52703.1"/>
    <property type="molecule type" value="Genomic_DNA"/>
</dbReference>
<protein>
    <submittedName>
        <fullName evidence="6">Putative MFS family arabinose efflux permease</fullName>
    </submittedName>
</protein>
<feature type="transmembrane region" description="Helical" evidence="4">
    <location>
        <begin position="84"/>
        <end position="103"/>
    </location>
</feature>
<feature type="transmembrane region" description="Helical" evidence="4">
    <location>
        <begin position="285"/>
        <end position="305"/>
    </location>
</feature>
<dbReference type="Gene3D" id="1.20.1250.20">
    <property type="entry name" value="MFS general substrate transporter like domains"/>
    <property type="match status" value="2"/>
</dbReference>
<dbReference type="GO" id="GO:0022857">
    <property type="term" value="F:transmembrane transporter activity"/>
    <property type="evidence" value="ECO:0007669"/>
    <property type="project" value="InterPro"/>
</dbReference>
<feature type="transmembrane region" description="Helical" evidence="4">
    <location>
        <begin position="372"/>
        <end position="391"/>
    </location>
</feature>
<feature type="transmembrane region" description="Helical" evidence="4">
    <location>
        <begin position="115"/>
        <end position="135"/>
    </location>
</feature>
<evidence type="ECO:0000256" key="2">
    <source>
        <dbReference type="ARBA" id="ARBA00022989"/>
    </source>
</evidence>
<sequence>MPDGSPPSARDERAALADVLRLALGVVVALGFARFAYALLLPAMRSDLGWSYTTAGSLNTANAAGYLLGAVLAAPFMTRFGAKWTFLAGMLVTGVALLATGLGEALPWLLFTRGLAGASGALTFTAGGVLAAHAASSVRASRSGTILSVFYAGGGLGILATGLVLPSVLDAFGAASWHVGWLGLGGLALLAVPISAKGIAGEATKRPRAGERRGSPEFSFLRPALIAYTLFAVGYIAYMTFSVALLRARGADDLQVTAFWSVLGLASMIAPWIWGGLLQRARGGTALAVLLTGCALGAGLPVLLASPLLSLVSAALFGASFLSVVAATTALVRHHLPTSSWSAGVATFTVVFAAFQTLGPLLSGWLSDRAGGLPLGLGVSAALLLIGAVVARLQPPPPFLPNSG</sequence>
<dbReference type="AlphaFoldDB" id="A0A318S4T3"/>
<dbReference type="Proteomes" id="UP000248326">
    <property type="component" value="Unassembled WGS sequence"/>
</dbReference>
<reference evidence="6 7" key="1">
    <citation type="submission" date="2018-06" db="EMBL/GenBank/DDBJ databases">
        <title>Genomic Encyclopedia of Type Strains, Phase IV (KMG-IV): sequencing the most valuable type-strain genomes for metagenomic binning, comparative biology and taxonomic classification.</title>
        <authorList>
            <person name="Goeker M."/>
        </authorList>
    </citation>
    <scope>NUCLEOTIDE SEQUENCE [LARGE SCALE GENOMIC DNA]</scope>
    <source>
        <strain evidence="6 7">DSM 18048</strain>
    </source>
</reference>
<feature type="domain" description="Major facilitator superfamily (MFS) profile" evidence="5">
    <location>
        <begin position="19"/>
        <end position="399"/>
    </location>
</feature>
<gene>
    <name evidence="6" type="ORF">DES52_11224</name>
</gene>
<evidence type="ECO:0000259" key="5">
    <source>
        <dbReference type="PROSITE" id="PS50850"/>
    </source>
</evidence>
<dbReference type="RefSeq" id="WP_110887601.1">
    <property type="nucleotide sequence ID" value="NZ_QJSX01000012.1"/>
</dbReference>
<evidence type="ECO:0000313" key="7">
    <source>
        <dbReference type="Proteomes" id="UP000248326"/>
    </source>
</evidence>
<feature type="transmembrane region" description="Helical" evidence="4">
    <location>
        <begin position="20"/>
        <end position="40"/>
    </location>
</feature>
<proteinExistence type="predicted"/>
<keyword evidence="1 4" id="KW-0812">Transmembrane</keyword>
<feature type="transmembrane region" description="Helical" evidence="4">
    <location>
        <begin position="220"/>
        <end position="238"/>
    </location>
</feature>
<keyword evidence="7" id="KW-1185">Reference proteome</keyword>
<feature type="transmembrane region" description="Helical" evidence="4">
    <location>
        <begin position="344"/>
        <end position="366"/>
    </location>
</feature>
<comment type="caution">
    <text evidence="6">The sequence shown here is derived from an EMBL/GenBank/DDBJ whole genome shotgun (WGS) entry which is preliminary data.</text>
</comment>
<dbReference type="GO" id="GO:0005886">
    <property type="term" value="C:plasma membrane"/>
    <property type="evidence" value="ECO:0007669"/>
    <property type="project" value="TreeGrafter"/>
</dbReference>
<evidence type="ECO:0000256" key="3">
    <source>
        <dbReference type="ARBA" id="ARBA00023136"/>
    </source>
</evidence>
<dbReference type="Pfam" id="PF06779">
    <property type="entry name" value="MFS_4"/>
    <property type="match status" value="1"/>
</dbReference>
<feature type="transmembrane region" description="Helical" evidence="4">
    <location>
        <begin position="311"/>
        <end position="332"/>
    </location>
</feature>
<dbReference type="PANTHER" id="PTHR23537">
    <property type="match status" value="1"/>
</dbReference>
<dbReference type="SUPFAM" id="SSF103473">
    <property type="entry name" value="MFS general substrate transporter"/>
    <property type="match status" value="1"/>
</dbReference>
<evidence type="ECO:0000313" key="6">
    <source>
        <dbReference type="EMBL" id="PYE52703.1"/>
    </source>
</evidence>
<feature type="transmembrane region" description="Helical" evidence="4">
    <location>
        <begin position="181"/>
        <end position="200"/>
    </location>
</feature>
<keyword evidence="3 4" id="KW-0472">Membrane</keyword>
<dbReference type="PROSITE" id="PS50850">
    <property type="entry name" value="MFS"/>
    <property type="match status" value="1"/>
</dbReference>
<evidence type="ECO:0000256" key="1">
    <source>
        <dbReference type="ARBA" id="ARBA00022692"/>
    </source>
</evidence>
<accession>A0A318S4T3</accession>
<feature type="transmembrane region" description="Helical" evidence="4">
    <location>
        <begin position="258"/>
        <end position="278"/>
    </location>
</feature>
<dbReference type="InterPro" id="IPR036259">
    <property type="entry name" value="MFS_trans_sf"/>
</dbReference>
<dbReference type="InterPro" id="IPR010645">
    <property type="entry name" value="MFS_4"/>
</dbReference>
<name>A0A318S4T3_9DEIO</name>
<organism evidence="6 7">
    <name type="scientific">Deinococcus yavapaiensis KR-236</name>
    <dbReference type="NCBI Taxonomy" id="694435"/>
    <lineage>
        <taxon>Bacteria</taxon>
        <taxon>Thermotogati</taxon>
        <taxon>Deinococcota</taxon>
        <taxon>Deinococci</taxon>
        <taxon>Deinococcales</taxon>
        <taxon>Deinococcaceae</taxon>
        <taxon>Deinococcus</taxon>
    </lineage>
</organism>
<evidence type="ECO:0000256" key="4">
    <source>
        <dbReference type="SAM" id="Phobius"/>
    </source>
</evidence>
<feature type="transmembrane region" description="Helical" evidence="4">
    <location>
        <begin position="60"/>
        <end position="77"/>
    </location>
</feature>
<feature type="transmembrane region" description="Helical" evidence="4">
    <location>
        <begin position="147"/>
        <end position="169"/>
    </location>
</feature>
<dbReference type="OrthoDB" id="8747367at2"/>
<keyword evidence="2 4" id="KW-1133">Transmembrane helix</keyword>
<dbReference type="InterPro" id="IPR020846">
    <property type="entry name" value="MFS_dom"/>
</dbReference>
<dbReference type="PANTHER" id="PTHR23537:SF1">
    <property type="entry name" value="SUGAR TRANSPORTER"/>
    <property type="match status" value="1"/>
</dbReference>